<evidence type="ECO:0000256" key="2">
    <source>
        <dbReference type="ARBA" id="ARBA00022448"/>
    </source>
</evidence>
<dbReference type="NCBIfam" id="TIGR01411">
    <property type="entry name" value="tatAE"/>
    <property type="match status" value="1"/>
</dbReference>
<proteinExistence type="inferred from homology"/>
<comment type="caution">
    <text evidence="11">The sequence shown here is derived from an EMBL/GenBank/DDBJ whole genome shotgun (WGS) entry which is preliminary data.</text>
</comment>
<evidence type="ECO:0000256" key="8">
    <source>
        <dbReference type="ARBA" id="ARBA00023136"/>
    </source>
</evidence>
<evidence type="ECO:0000256" key="3">
    <source>
        <dbReference type="ARBA" id="ARBA00022475"/>
    </source>
</evidence>
<evidence type="ECO:0000313" key="12">
    <source>
        <dbReference type="Proteomes" id="UP000179037"/>
    </source>
</evidence>
<evidence type="ECO:0000256" key="10">
    <source>
        <dbReference type="SAM" id="MobiDB-lite"/>
    </source>
</evidence>
<evidence type="ECO:0000256" key="7">
    <source>
        <dbReference type="ARBA" id="ARBA00023010"/>
    </source>
</evidence>
<evidence type="ECO:0000256" key="9">
    <source>
        <dbReference type="HAMAP-Rule" id="MF_00236"/>
    </source>
</evidence>
<keyword evidence="2 9" id="KW-0813">Transport</keyword>
<keyword evidence="4 9" id="KW-0812">Transmembrane</keyword>
<sequence>MGTFSIWHWIIVLIIVLLIFGAKKLRNLGSDLGGAIKNFKQSMKEEGESSEPESGNDGESKKITGDSGRVIDAEVTSKVKVKKKKS</sequence>
<keyword evidence="3 9" id="KW-1003">Cell membrane</keyword>
<dbReference type="PANTHER" id="PTHR42982:SF1">
    <property type="entry name" value="SEC-INDEPENDENT PROTEIN TRANSLOCASE PROTEIN TATA"/>
    <property type="match status" value="1"/>
</dbReference>
<reference evidence="11 12" key="1">
    <citation type="journal article" date="2016" name="Nat. Commun.">
        <title>Thousands of microbial genomes shed light on interconnected biogeochemical processes in an aquifer system.</title>
        <authorList>
            <person name="Anantharaman K."/>
            <person name="Brown C.T."/>
            <person name="Hug L.A."/>
            <person name="Sharon I."/>
            <person name="Castelle C.J."/>
            <person name="Probst A.J."/>
            <person name="Thomas B.C."/>
            <person name="Singh A."/>
            <person name="Wilkins M.J."/>
            <person name="Karaoz U."/>
            <person name="Brodie E.L."/>
            <person name="Williams K.H."/>
            <person name="Hubbard S.S."/>
            <person name="Banfield J.F."/>
        </authorList>
    </citation>
    <scope>NUCLEOTIDE SEQUENCE [LARGE SCALE GENOMIC DNA]</scope>
</reference>
<protein>
    <recommendedName>
        <fullName evidence="9">Sec-independent protein translocase protein TatA</fullName>
    </recommendedName>
</protein>
<comment type="subcellular location">
    <subcellularLocation>
        <location evidence="1 9">Cell membrane</location>
        <topology evidence="1 9">Single-pass membrane protein</topology>
    </subcellularLocation>
</comment>
<evidence type="ECO:0000256" key="1">
    <source>
        <dbReference type="ARBA" id="ARBA00004162"/>
    </source>
</evidence>
<evidence type="ECO:0000313" key="11">
    <source>
        <dbReference type="EMBL" id="OGI50715.1"/>
    </source>
</evidence>
<organism evidence="11 12">
    <name type="scientific">Candidatus Muproteobacteria bacterium RIFCSPLOWO2_01_FULL_60_18</name>
    <dbReference type="NCBI Taxonomy" id="1817768"/>
    <lineage>
        <taxon>Bacteria</taxon>
        <taxon>Pseudomonadati</taxon>
        <taxon>Pseudomonadota</taxon>
        <taxon>Candidatus Muproteobacteria</taxon>
    </lineage>
</organism>
<dbReference type="HAMAP" id="MF_00236">
    <property type="entry name" value="TatA_E"/>
    <property type="match status" value="1"/>
</dbReference>
<comment type="similarity">
    <text evidence="9">Belongs to the TatA/E family.</text>
</comment>
<dbReference type="STRING" id="1817768.A3A87_02810"/>
<evidence type="ECO:0000256" key="4">
    <source>
        <dbReference type="ARBA" id="ARBA00022692"/>
    </source>
</evidence>
<gene>
    <name evidence="9" type="primary">tatA</name>
    <name evidence="11" type="ORF">A3A87_02810</name>
</gene>
<evidence type="ECO:0000256" key="5">
    <source>
        <dbReference type="ARBA" id="ARBA00022927"/>
    </source>
</evidence>
<name>A0A1F6TZY9_9PROT</name>
<dbReference type="Proteomes" id="UP000179037">
    <property type="component" value="Unassembled WGS sequence"/>
</dbReference>
<feature type="region of interest" description="Disordered" evidence="10">
    <location>
        <begin position="41"/>
        <end position="68"/>
    </location>
</feature>
<dbReference type="InterPro" id="IPR006312">
    <property type="entry name" value="TatA/E"/>
</dbReference>
<comment type="function">
    <text evidence="9">Part of the twin-arginine translocation (Tat) system that transports large folded proteins containing a characteristic twin-arginine motif in their signal peptide across membranes. TatA could form the protein-conducting channel of the Tat system.</text>
</comment>
<dbReference type="Gene3D" id="1.20.5.3310">
    <property type="match status" value="1"/>
</dbReference>
<dbReference type="Pfam" id="PF02416">
    <property type="entry name" value="TatA_B_E"/>
    <property type="match status" value="1"/>
</dbReference>
<dbReference type="EMBL" id="MFTC01000062">
    <property type="protein sequence ID" value="OGI50715.1"/>
    <property type="molecule type" value="Genomic_DNA"/>
</dbReference>
<feature type="transmembrane region" description="Helical" evidence="9">
    <location>
        <begin position="6"/>
        <end position="22"/>
    </location>
</feature>
<dbReference type="PANTHER" id="PTHR42982">
    <property type="entry name" value="SEC-INDEPENDENT PROTEIN TRANSLOCASE PROTEIN TATA"/>
    <property type="match status" value="1"/>
</dbReference>
<dbReference type="NCBIfam" id="NF002813">
    <property type="entry name" value="PRK02958.1"/>
    <property type="match status" value="1"/>
</dbReference>
<feature type="compositionally biased region" description="Basic and acidic residues" evidence="10">
    <location>
        <begin position="58"/>
        <end position="68"/>
    </location>
</feature>
<keyword evidence="5 9" id="KW-0653">Protein transport</keyword>
<keyword evidence="6 9" id="KW-1133">Transmembrane helix</keyword>
<keyword evidence="8 9" id="KW-0472">Membrane</keyword>
<accession>A0A1F6TZY9</accession>
<dbReference type="InterPro" id="IPR003369">
    <property type="entry name" value="TatA/B/E"/>
</dbReference>
<dbReference type="GO" id="GO:0033281">
    <property type="term" value="C:TAT protein transport complex"/>
    <property type="evidence" value="ECO:0007669"/>
    <property type="project" value="UniProtKB-UniRule"/>
</dbReference>
<evidence type="ECO:0000256" key="6">
    <source>
        <dbReference type="ARBA" id="ARBA00022989"/>
    </source>
</evidence>
<keyword evidence="7 9" id="KW-0811">Translocation</keyword>
<dbReference type="AlphaFoldDB" id="A0A1F6TZY9"/>
<comment type="subunit">
    <text evidence="9">The Tat system comprises two distinct complexes: a TatABC complex, containing multiple copies of TatA, TatB and TatC subunits, and a separate TatA complex, containing only TatA subunits. Substrates initially bind to the TatABC complex, which probably triggers association of the separate TatA complex to form the active translocon.</text>
</comment>
<dbReference type="GO" id="GO:0008320">
    <property type="term" value="F:protein transmembrane transporter activity"/>
    <property type="evidence" value="ECO:0007669"/>
    <property type="project" value="UniProtKB-UniRule"/>
</dbReference>
<dbReference type="GO" id="GO:0043953">
    <property type="term" value="P:protein transport by the Tat complex"/>
    <property type="evidence" value="ECO:0007669"/>
    <property type="project" value="UniProtKB-UniRule"/>
</dbReference>